<dbReference type="EMBL" id="JAAMOX010000001">
    <property type="protein sequence ID" value="NIH52942.1"/>
    <property type="molecule type" value="Genomic_DNA"/>
</dbReference>
<evidence type="ECO:0000259" key="1">
    <source>
        <dbReference type="Pfam" id="PF11716"/>
    </source>
</evidence>
<keyword evidence="3" id="KW-1185">Reference proteome</keyword>
<dbReference type="AlphaFoldDB" id="A0A7X5TTT0"/>
<dbReference type="InterPro" id="IPR034660">
    <property type="entry name" value="DinB/YfiT-like"/>
</dbReference>
<comment type="caution">
    <text evidence="2">The sequence shown here is derived from an EMBL/GenBank/DDBJ whole genome shotgun (WGS) entry which is preliminary data.</text>
</comment>
<reference evidence="2 3" key="1">
    <citation type="submission" date="2020-02" db="EMBL/GenBank/DDBJ databases">
        <title>Sequencing the genomes of 1000 actinobacteria strains.</title>
        <authorList>
            <person name="Klenk H.-P."/>
        </authorList>
    </citation>
    <scope>NUCLEOTIDE SEQUENCE [LARGE SCALE GENOMIC DNA]</scope>
    <source>
        <strain evidence="2 3">DSM 27960</strain>
    </source>
</reference>
<evidence type="ECO:0000313" key="3">
    <source>
        <dbReference type="Proteomes" id="UP000541033"/>
    </source>
</evidence>
<dbReference type="Pfam" id="PF11716">
    <property type="entry name" value="MDMPI_N"/>
    <property type="match status" value="1"/>
</dbReference>
<proteinExistence type="predicted"/>
<dbReference type="SUPFAM" id="SSF109854">
    <property type="entry name" value="DinB/YfiT-like putative metalloenzymes"/>
    <property type="match status" value="1"/>
</dbReference>
<feature type="domain" description="Mycothiol-dependent maleylpyruvate isomerase metal-binding" evidence="1">
    <location>
        <begin position="22"/>
        <end position="153"/>
    </location>
</feature>
<dbReference type="RefSeq" id="WP_167148154.1">
    <property type="nucleotide sequence ID" value="NZ_JAAMOX010000001.1"/>
</dbReference>
<dbReference type="InterPro" id="IPR024344">
    <property type="entry name" value="MDMPI_metal-binding"/>
</dbReference>
<gene>
    <name evidence="2" type="ORF">FHX76_000810</name>
</gene>
<evidence type="ECO:0000313" key="2">
    <source>
        <dbReference type="EMBL" id="NIH52942.1"/>
    </source>
</evidence>
<dbReference type="Proteomes" id="UP000541033">
    <property type="component" value="Unassembled WGS sequence"/>
</dbReference>
<dbReference type="Gene3D" id="1.20.120.450">
    <property type="entry name" value="dinb family like domain"/>
    <property type="match status" value="1"/>
</dbReference>
<dbReference type="GO" id="GO:0046872">
    <property type="term" value="F:metal ion binding"/>
    <property type="evidence" value="ECO:0007669"/>
    <property type="project" value="InterPro"/>
</dbReference>
<accession>A0A7X5TTT0</accession>
<organism evidence="2 3">
    <name type="scientific">Lysinibacter cavernae</name>
    <dbReference type="NCBI Taxonomy" id="1640652"/>
    <lineage>
        <taxon>Bacteria</taxon>
        <taxon>Bacillati</taxon>
        <taxon>Actinomycetota</taxon>
        <taxon>Actinomycetes</taxon>
        <taxon>Micrococcales</taxon>
        <taxon>Microbacteriaceae</taxon>
        <taxon>Lysinibacter</taxon>
    </lineage>
</organism>
<sequence length="204" mass="21864">MTFSWSDSQRAFTDAADWFMQVTGLVRDQWADQGLGDWDIRSLIGHTSRSLITVEAYLAAPARSVDIHSSADYFRATRILSAGTEVTQRGIDAGIALGQNPKEAIAALNARVTALVNTRSGDERVTTIAGGMLLREYLPTRTFELAVHTADLARALGLPLSIPDSAARQALTIASELSLTNGTAAQTLLLLTGRELTTPPPSVL</sequence>
<protein>
    <submittedName>
        <fullName evidence="2">Uncharacterized protein (TIGR03083 family)</fullName>
    </submittedName>
</protein>
<name>A0A7X5TTT0_9MICO</name>